<evidence type="ECO:0000259" key="5">
    <source>
        <dbReference type="Pfam" id="PF01281"/>
    </source>
</evidence>
<evidence type="ECO:0000256" key="4">
    <source>
        <dbReference type="SAM" id="MobiDB-lite"/>
    </source>
</evidence>
<name>S3CRJ6_OPHP1</name>
<dbReference type="GO" id="GO:0005840">
    <property type="term" value="C:ribosome"/>
    <property type="evidence" value="ECO:0007669"/>
    <property type="project" value="UniProtKB-KW"/>
</dbReference>
<evidence type="ECO:0000256" key="1">
    <source>
        <dbReference type="ARBA" id="ARBA00010605"/>
    </source>
</evidence>
<feature type="domain" description="Ribosomal protein L9" evidence="5">
    <location>
        <begin position="64"/>
        <end position="108"/>
    </location>
</feature>
<dbReference type="GO" id="GO:1990904">
    <property type="term" value="C:ribonucleoprotein complex"/>
    <property type="evidence" value="ECO:0007669"/>
    <property type="project" value="UniProtKB-KW"/>
</dbReference>
<evidence type="ECO:0000313" key="6">
    <source>
        <dbReference type="EMBL" id="EPE09233.1"/>
    </source>
</evidence>
<keyword evidence="3" id="KW-0687">Ribonucleoprotein</keyword>
<dbReference type="OMA" id="RWEVEIT"/>
<protein>
    <submittedName>
        <fullName evidence="6">Ribosomal protein l9 rnase h1</fullName>
    </submittedName>
</protein>
<feature type="compositionally biased region" description="Low complexity" evidence="4">
    <location>
        <begin position="284"/>
        <end position="295"/>
    </location>
</feature>
<dbReference type="Pfam" id="PF01281">
    <property type="entry name" value="Ribosomal_L9_N"/>
    <property type="match status" value="1"/>
</dbReference>
<sequence>MASLRTTSASCLGCMARRTLTSAARPTTMTTAAAMASPAAASNPFLTIQTRGKKQYRNPDGVVVRLLEDVTRFGRKDTILRVARGRMRNKWYPDGTAEYVTGSRLSELGFKNVNDAIVPADTAFIARDKDADALRAARDVAAPVRPSITLKTVSAARAATLLETLLPAKLEFFRKPISADAQGIFGSVSSDDVATALREVLRGSQDDEDVMLLRIEARDVHFIIPTDEAPAPTPTPTPTQAPAPTESSAAAPAAPESEETSTADRIKSLGRWEVEITVRGSGVGSDSLASTAGSATLGGSGVPPIRRTVIVKAQED</sequence>
<dbReference type="EMBL" id="KE148147">
    <property type="protein sequence ID" value="EPE09233.1"/>
    <property type="molecule type" value="Genomic_DNA"/>
</dbReference>
<feature type="region of interest" description="Disordered" evidence="4">
    <location>
        <begin position="224"/>
        <end position="303"/>
    </location>
</feature>
<reference evidence="6 7" key="1">
    <citation type="journal article" date="2013" name="BMC Genomics">
        <title>The genome and transcriptome of the pine saprophyte Ophiostoma piceae, and a comparison with the bark beetle-associated pine pathogen Grosmannia clavigera.</title>
        <authorList>
            <person name="Haridas S."/>
            <person name="Wang Y."/>
            <person name="Lim L."/>
            <person name="Massoumi Alamouti S."/>
            <person name="Jackman S."/>
            <person name="Docking R."/>
            <person name="Robertson G."/>
            <person name="Birol I."/>
            <person name="Bohlmann J."/>
            <person name="Breuil C."/>
        </authorList>
    </citation>
    <scope>NUCLEOTIDE SEQUENCE [LARGE SCALE GENOMIC DNA]</scope>
    <source>
        <strain evidence="6 7">UAMH 11346</strain>
    </source>
</reference>
<dbReference type="Proteomes" id="UP000016923">
    <property type="component" value="Unassembled WGS sequence"/>
</dbReference>
<dbReference type="OrthoDB" id="2150604at2759"/>
<gene>
    <name evidence="6" type="ORF">F503_07009</name>
</gene>
<dbReference type="InterPro" id="IPR020070">
    <property type="entry name" value="Ribosomal_bL9_N"/>
</dbReference>
<evidence type="ECO:0000256" key="2">
    <source>
        <dbReference type="ARBA" id="ARBA00022980"/>
    </source>
</evidence>
<dbReference type="HOGENOM" id="CLU_067878_0_0_1"/>
<dbReference type="Gene3D" id="3.40.5.10">
    <property type="entry name" value="Ribosomal protein L9, N-terminal domain"/>
    <property type="match status" value="1"/>
</dbReference>
<dbReference type="PANTHER" id="PTHR21368">
    <property type="entry name" value="50S RIBOSOMAL PROTEIN L9"/>
    <property type="match status" value="1"/>
</dbReference>
<keyword evidence="2 6" id="KW-0689">Ribosomal protein</keyword>
<feature type="compositionally biased region" description="Pro residues" evidence="4">
    <location>
        <begin position="231"/>
        <end position="241"/>
    </location>
</feature>
<keyword evidence="7" id="KW-1185">Reference proteome</keyword>
<dbReference type="STRING" id="1262450.S3CRJ6"/>
<evidence type="ECO:0000256" key="3">
    <source>
        <dbReference type="ARBA" id="ARBA00023274"/>
    </source>
</evidence>
<evidence type="ECO:0000313" key="7">
    <source>
        <dbReference type="Proteomes" id="UP000016923"/>
    </source>
</evidence>
<dbReference type="AlphaFoldDB" id="S3CRJ6"/>
<dbReference type="VEuPathDB" id="FungiDB:F503_07009"/>
<dbReference type="eggNOG" id="ENOG502SA1R">
    <property type="taxonomic scope" value="Eukaryota"/>
</dbReference>
<dbReference type="InterPro" id="IPR009027">
    <property type="entry name" value="Ribosomal_bL9/RNase_H1_N"/>
</dbReference>
<comment type="similarity">
    <text evidence="1">Belongs to the bacterial ribosomal protein bL9 family.</text>
</comment>
<feature type="compositionally biased region" description="Low complexity" evidence="4">
    <location>
        <begin position="242"/>
        <end position="255"/>
    </location>
</feature>
<feature type="compositionally biased region" description="Basic and acidic residues" evidence="4">
    <location>
        <begin position="262"/>
        <end position="276"/>
    </location>
</feature>
<accession>S3CRJ6</accession>
<dbReference type="InterPro" id="IPR000244">
    <property type="entry name" value="Ribosomal_bL9"/>
</dbReference>
<dbReference type="GO" id="GO:0003735">
    <property type="term" value="F:structural constituent of ribosome"/>
    <property type="evidence" value="ECO:0007669"/>
    <property type="project" value="InterPro"/>
</dbReference>
<dbReference type="SUPFAM" id="SSF55658">
    <property type="entry name" value="L9 N-domain-like"/>
    <property type="match status" value="1"/>
</dbReference>
<dbReference type="GO" id="GO:0006412">
    <property type="term" value="P:translation"/>
    <property type="evidence" value="ECO:0007669"/>
    <property type="project" value="InterPro"/>
</dbReference>
<organism evidence="6 7">
    <name type="scientific">Ophiostoma piceae (strain UAMH 11346)</name>
    <name type="common">Sap stain fungus</name>
    <dbReference type="NCBI Taxonomy" id="1262450"/>
    <lineage>
        <taxon>Eukaryota</taxon>
        <taxon>Fungi</taxon>
        <taxon>Dikarya</taxon>
        <taxon>Ascomycota</taxon>
        <taxon>Pezizomycotina</taxon>
        <taxon>Sordariomycetes</taxon>
        <taxon>Sordariomycetidae</taxon>
        <taxon>Ophiostomatales</taxon>
        <taxon>Ophiostomataceae</taxon>
        <taxon>Ophiostoma</taxon>
    </lineage>
</organism>
<proteinExistence type="inferred from homology"/>
<dbReference type="InterPro" id="IPR036935">
    <property type="entry name" value="Ribosomal_bL9_N_sf"/>
</dbReference>